<dbReference type="InterPro" id="IPR014746">
    <property type="entry name" value="Gln_synth/guanido_kin_cat_dom"/>
</dbReference>
<dbReference type="Pfam" id="PF04107">
    <property type="entry name" value="GCS2"/>
    <property type="match status" value="1"/>
</dbReference>
<dbReference type="Gene3D" id="3.30.590.20">
    <property type="match status" value="1"/>
</dbReference>
<dbReference type="PANTHER" id="PTHR34378:SF1">
    <property type="entry name" value="GLUTAMATE--CYSTEINE LIGASE, CHLOROPLASTIC"/>
    <property type="match status" value="1"/>
</dbReference>
<reference evidence="5" key="1">
    <citation type="submission" date="2018-05" db="EMBL/GenBank/DDBJ databases">
        <authorList>
            <person name="Lanie J.A."/>
            <person name="Ng W.-L."/>
            <person name="Kazmierczak K.M."/>
            <person name="Andrzejewski T.M."/>
            <person name="Davidsen T.M."/>
            <person name="Wayne K.J."/>
            <person name="Tettelin H."/>
            <person name="Glass J.I."/>
            <person name="Rusch D."/>
            <person name="Podicherti R."/>
            <person name="Tsui H.-C.T."/>
            <person name="Winkler M.E."/>
        </authorList>
    </citation>
    <scope>NUCLEOTIDE SEQUENCE</scope>
</reference>
<proteinExistence type="predicted"/>
<dbReference type="GO" id="GO:0004357">
    <property type="term" value="F:glutamate-cysteine ligase activity"/>
    <property type="evidence" value="ECO:0007669"/>
    <property type="project" value="UniProtKB-EC"/>
</dbReference>
<evidence type="ECO:0000256" key="1">
    <source>
        <dbReference type="ARBA" id="ARBA00012220"/>
    </source>
</evidence>
<dbReference type="InterPro" id="IPR006336">
    <property type="entry name" value="GCS2"/>
</dbReference>
<dbReference type="InterPro" id="IPR035434">
    <property type="entry name" value="GCL_bact_plant"/>
</dbReference>
<evidence type="ECO:0000256" key="4">
    <source>
        <dbReference type="ARBA" id="ARBA00022840"/>
    </source>
</evidence>
<sequence>MFIKSKEELINYFHKGAKKELFIGVENEKFLFDQTTNSRAAYSKVKEVLNYLKKFGWQEITEGENLIGLKNNGKNISLEPGNQIELSGAKLKNIHEVCSESFVFLDEMKKACKELNLKMISVGFDPISKIENIPKNPKKRYEIMTIEMPKHGKSSLEMMYQTCGTQVNIDYNSEIDFKTKFKLASYLTPISIALFANSSIKQMKPSGFLSYRSKVWQNTSRGGLPEVFLEDMSFEKYVDMSLNMPLLFIQQNSKHIKADGKTFNDFMDGNIKVIENKKPTLKDFETHLATIFTEVRLKNYIEIRSIDACEWSCHCAGPAFYVGLLYGNLEETYEVINKWNKLDVMNAYLEAPKKGLDTMINNKSILEWSKILLNLSKKGLQKRNIKNKSGKDESIFLKNIENTLLNKKTKAEKIIEDFNEKKGIDFFYE</sequence>
<evidence type="ECO:0000313" key="5">
    <source>
        <dbReference type="EMBL" id="SVB06812.1"/>
    </source>
</evidence>
<name>A0A382B0H2_9ZZZZ</name>
<gene>
    <name evidence="5" type="ORF">METZ01_LOCUS159666</name>
</gene>
<dbReference type="GO" id="GO:0006750">
    <property type="term" value="P:glutathione biosynthetic process"/>
    <property type="evidence" value="ECO:0007669"/>
    <property type="project" value="InterPro"/>
</dbReference>
<dbReference type="EMBL" id="UINC01027487">
    <property type="protein sequence ID" value="SVB06812.1"/>
    <property type="molecule type" value="Genomic_DNA"/>
</dbReference>
<protein>
    <recommendedName>
        <fullName evidence="1">glutamate--cysteine ligase</fullName>
        <ecNumber evidence="1">6.3.2.2</ecNumber>
    </recommendedName>
</protein>
<dbReference type="EC" id="6.3.2.2" evidence="1"/>
<dbReference type="PIRSF" id="PIRSF017901">
    <property type="entry name" value="GCL"/>
    <property type="match status" value="1"/>
</dbReference>
<dbReference type="GO" id="GO:0005524">
    <property type="term" value="F:ATP binding"/>
    <property type="evidence" value="ECO:0007669"/>
    <property type="project" value="UniProtKB-KW"/>
</dbReference>
<dbReference type="SUPFAM" id="SSF55931">
    <property type="entry name" value="Glutamine synthetase/guanido kinase"/>
    <property type="match status" value="1"/>
</dbReference>
<keyword evidence="3" id="KW-0547">Nucleotide-binding</keyword>
<dbReference type="AlphaFoldDB" id="A0A382B0H2"/>
<dbReference type="PANTHER" id="PTHR34378">
    <property type="entry name" value="GLUTAMATE--CYSTEINE LIGASE, CHLOROPLASTIC"/>
    <property type="match status" value="1"/>
</dbReference>
<evidence type="ECO:0000256" key="2">
    <source>
        <dbReference type="ARBA" id="ARBA00022598"/>
    </source>
</evidence>
<keyword evidence="2" id="KW-0436">Ligase</keyword>
<evidence type="ECO:0000256" key="3">
    <source>
        <dbReference type="ARBA" id="ARBA00022741"/>
    </source>
</evidence>
<organism evidence="5">
    <name type="scientific">marine metagenome</name>
    <dbReference type="NCBI Taxonomy" id="408172"/>
    <lineage>
        <taxon>unclassified sequences</taxon>
        <taxon>metagenomes</taxon>
        <taxon>ecological metagenomes</taxon>
    </lineage>
</organism>
<accession>A0A382B0H2</accession>
<keyword evidence="4" id="KW-0067">ATP-binding</keyword>